<protein>
    <submittedName>
        <fullName evidence="1">Uncharacterized protein</fullName>
    </submittedName>
</protein>
<comment type="caution">
    <text evidence="1">The sequence shown here is derived from an EMBL/GenBank/DDBJ whole genome shotgun (WGS) entry which is preliminary data.</text>
</comment>
<dbReference type="Proteomes" id="UP001596417">
    <property type="component" value="Unassembled WGS sequence"/>
</dbReference>
<gene>
    <name evidence="1" type="ORF">ACFQL7_27525</name>
    <name evidence="2" type="ORF">ACFQL7_28245</name>
</gene>
<reference evidence="1" key="3">
    <citation type="submission" date="2024-09" db="EMBL/GenBank/DDBJ databases">
        <authorList>
            <person name="Sun Q."/>
        </authorList>
    </citation>
    <scope>NUCLEOTIDE SEQUENCE</scope>
    <source>
        <strain evidence="1">NBRC 107106</strain>
    </source>
</reference>
<evidence type="ECO:0000313" key="3">
    <source>
        <dbReference type="Proteomes" id="UP001596417"/>
    </source>
</evidence>
<proteinExistence type="predicted"/>
<evidence type="ECO:0000313" key="2">
    <source>
        <dbReference type="EMBL" id="MFC7193297.1"/>
    </source>
</evidence>
<sequence>MYHLVAAALLQLSFDSIPSGYLLGEGVRRTPVVFIFGRTYELICAVSGYRMPLAMTTLAP</sequence>
<reference evidence="3" key="2">
    <citation type="journal article" date="2019" name="Int. J. Syst. Evol. Microbiol.">
        <title>The Global Catalogue of Microorganisms (GCM) 10K type strain sequencing project: providing services to taxonomists for standard genome sequencing and annotation.</title>
        <authorList>
            <consortium name="The Broad Institute Genomics Platform"/>
            <consortium name="The Broad Institute Genome Sequencing Center for Infectious Disease"/>
            <person name="Wu L."/>
            <person name="Ma J."/>
        </authorList>
    </citation>
    <scope>NUCLEOTIDE SEQUENCE [LARGE SCALE GENOMIC DNA]</scope>
    <source>
        <strain evidence="3">RDMS1</strain>
    </source>
</reference>
<accession>A0ABD5YWD2</accession>
<reference evidence="1" key="1">
    <citation type="journal article" date="2014" name="Int. J. Syst. Evol. Microbiol.">
        <title>Complete genome sequence of Corynebacterium casei LMG S-19264T (=DSM 44701T), isolated from a smear-ripened cheese.</title>
        <authorList>
            <consortium name="US DOE Joint Genome Institute (JGI-PGF)"/>
            <person name="Walter F."/>
            <person name="Albersmeier A."/>
            <person name="Kalinowski J."/>
            <person name="Ruckert C."/>
        </authorList>
    </citation>
    <scope>NUCLEOTIDE SEQUENCE [LARGE SCALE GENOMIC DNA]</scope>
    <source>
        <strain evidence="1">NBRC 107106</strain>
    </source>
</reference>
<organism evidence="1 3">
    <name type="scientific">Halocatena marina</name>
    <dbReference type="NCBI Taxonomy" id="2934937"/>
    <lineage>
        <taxon>Archaea</taxon>
        <taxon>Methanobacteriati</taxon>
        <taxon>Methanobacteriota</taxon>
        <taxon>Stenosarchaea group</taxon>
        <taxon>Halobacteria</taxon>
        <taxon>Halobacteriales</taxon>
        <taxon>Natronomonadaceae</taxon>
        <taxon>Halocatena</taxon>
    </lineage>
</organism>
<keyword evidence="3" id="KW-1185">Reference proteome</keyword>
<dbReference type="AlphaFoldDB" id="A0ABD5YWD2"/>
<evidence type="ECO:0000313" key="1">
    <source>
        <dbReference type="EMBL" id="MFC7193162.1"/>
    </source>
</evidence>
<dbReference type="RefSeq" id="WP_390206998.1">
    <property type="nucleotide sequence ID" value="NZ_JBHTAX010000007.1"/>
</dbReference>
<dbReference type="EMBL" id="JBHTAX010000007">
    <property type="protein sequence ID" value="MFC7193162.1"/>
    <property type="molecule type" value="Genomic_DNA"/>
</dbReference>
<dbReference type="EMBL" id="JBHTAX010000007">
    <property type="protein sequence ID" value="MFC7193297.1"/>
    <property type="molecule type" value="Genomic_DNA"/>
</dbReference>
<name>A0ABD5YWD2_9EURY</name>